<dbReference type="SUPFAM" id="SSF82171">
    <property type="entry name" value="DPP6 N-terminal domain-like"/>
    <property type="match status" value="1"/>
</dbReference>
<comment type="similarity">
    <text evidence="1">Belongs to the peptidase S9B family.</text>
</comment>
<evidence type="ECO:0000256" key="4">
    <source>
        <dbReference type="ARBA" id="ARBA00022801"/>
    </source>
</evidence>
<feature type="transmembrane region" description="Helical" evidence="8">
    <location>
        <begin position="76"/>
        <end position="95"/>
    </location>
</feature>
<evidence type="ECO:0000313" key="12">
    <source>
        <dbReference type="Proteomes" id="UP000182334"/>
    </source>
</evidence>
<feature type="domain" description="Dipeptidylpeptidase IV N-terminal" evidence="10">
    <location>
        <begin position="227"/>
        <end position="587"/>
    </location>
</feature>
<dbReference type="Gene3D" id="2.140.10.30">
    <property type="entry name" value="Dipeptidylpeptidase IV, N-terminal domain"/>
    <property type="match status" value="1"/>
</dbReference>
<feature type="region of interest" description="Disordered" evidence="7">
    <location>
        <begin position="1"/>
        <end position="33"/>
    </location>
</feature>
<dbReference type="InterPro" id="IPR050278">
    <property type="entry name" value="Serine_Prot_S9B/DPPIV"/>
</dbReference>
<reference evidence="11 12" key="1">
    <citation type="submission" date="2016-10" db="EMBL/GenBank/DDBJ databases">
        <authorList>
            <person name="de Groot N.N."/>
        </authorList>
    </citation>
    <scope>NUCLEOTIDE SEQUENCE [LARGE SCALE GENOMIC DNA]</scope>
    <source>
        <strain evidence="11 12">CBS 141442</strain>
    </source>
</reference>
<dbReference type="GO" id="GO:0008239">
    <property type="term" value="F:dipeptidyl-peptidase activity"/>
    <property type="evidence" value="ECO:0007669"/>
    <property type="project" value="TreeGrafter"/>
</dbReference>
<dbReference type="Pfam" id="PF00930">
    <property type="entry name" value="DPPIV_N"/>
    <property type="match status" value="1"/>
</dbReference>
<dbReference type="PANTHER" id="PTHR11731:SF160">
    <property type="entry name" value="DIPEPTIDYL AMINOPEPTIDASE A"/>
    <property type="match status" value="1"/>
</dbReference>
<keyword evidence="8" id="KW-0472">Membrane</keyword>
<dbReference type="Proteomes" id="UP000182334">
    <property type="component" value="Chromosome V"/>
</dbReference>
<dbReference type="GO" id="GO:0005886">
    <property type="term" value="C:plasma membrane"/>
    <property type="evidence" value="ECO:0007669"/>
    <property type="project" value="TreeGrafter"/>
</dbReference>
<keyword evidence="12" id="KW-1185">Reference proteome</keyword>
<dbReference type="EMBL" id="LT635760">
    <property type="protein sequence ID" value="SGZ55965.1"/>
    <property type="molecule type" value="Genomic_DNA"/>
</dbReference>
<dbReference type="STRING" id="45354.A0A1L0GIB5"/>
<dbReference type="FunFam" id="3.40.50.1820:FF:000003">
    <property type="entry name" value="Dipeptidyl peptidase 4"/>
    <property type="match status" value="1"/>
</dbReference>
<dbReference type="Pfam" id="PF00326">
    <property type="entry name" value="Peptidase_S9"/>
    <property type="match status" value="1"/>
</dbReference>
<dbReference type="GO" id="GO:0006508">
    <property type="term" value="P:proteolysis"/>
    <property type="evidence" value="ECO:0007669"/>
    <property type="project" value="UniProtKB-KW"/>
</dbReference>
<protein>
    <submittedName>
        <fullName evidence="11">CIC11C00000003473</fullName>
    </submittedName>
</protein>
<evidence type="ECO:0000256" key="5">
    <source>
        <dbReference type="ARBA" id="ARBA00022825"/>
    </source>
</evidence>
<evidence type="ECO:0000256" key="8">
    <source>
        <dbReference type="SAM" id="Phobius"/>
    </source>
</evidence>
<keyword evidence="8" id="KW-1133">Transmembrane helix</keyword>
<evidence type="ECO:0000256" key="7">
    <source>
        <dbReference type="SAM" id="MobiDB-lite"/>
    </source>
</evidence>
<name>A0A1L0GIB5_9ASCO</name>
<gene>
    <name evidence="11" type="ORF">SAMEA4029010_CIC11G00000003473</name>
</gene>
<evidence type="ECO:0000256" key="1">
    <source>
        <dbReference type="ARBA" id="ARBA00006150"/>
    </source>
</evidence>
<dbReference type="InterPro" id="IPR029058">
    <property type="entry name" value="AB_hydrolase_fold"/>
</dbReference>
<dbReference type="SUPFAM" id="SSF53474">
    <property type="entry name" value="alpha/beta-Hydrolases"/>
    <property type="match status" value="1"/>
</dbReference>
<dbReference type="AlphaFoldDB" id="A0A1L0GIB5"/>
<dbReference type="GO" id="GO:0008236">
    <property type="term" value="F:serine-type peptidase activity"/>
    <property type="evidence" value="ECO:0007669"/>
    <property type="project" value="UniProtKB-KW"/>
</dbReference>
<dbReference type="Gene3D" id="3.40.50.1820">
    <property type="entry name" value="alpha/beta hydrolase"/>
    <property type="match status" value="1"/>
</dbReference>
<evidence type="ECO:0000256" key="2">
    <source>
        <dbReference type="ARBA" id="ARBA00022438"/>
    </source>
</evidence>
<proteinExistence type="inferred from homology"/>
<accession>A0A1L0GIB5</accession>
<dbReference type="PANTHER" id="PTHR11731">
    <property type="entry name" value="PROTEASE FAMILY S9B,C DIPEPTIDYL-PEPTIDASE IV-RELATED"/>
    <property type="match status" value="1"/>
</dbReference>
<evidence type="ECO:0000256" key="6">
    <source>
        <dbReference type="ARBA" id="ARBA00023180"/>
    </source>
</evidence>
<keyword evidence="5" id="KW-0720">Serine protease</keyword>
<evidence type="ECO:0000259" key="10">
    <source>
        <dbReference type="Pfam" id="PF00930"/>
    </source>
</evidence>
<sequence>MSYQPVDQIPLQDLSSVTTPDALEDEESEHSDTSEVFTEIDNYISKSDDLEDFLLDPTFQQTLLRFHGSRTLSKRMCSIITAAIFAVWLIALIVYSNGNARKVASGVWYGAATTQVLLLNRNITLNAFLANNANVTFDTYRRGMYFPDHKVIRWLTPIQFPEEGSSSHNGYYLATEGTEVVIRKANSDYRMILLENTVFEYKNDFFNLEDLVLNPGVLVDDTSAMHVLRSDITKQWRYSSYSLFWLWQPSTGNLFPIQPPGSASDSLEKLHFVEFSPSGEFLIFGHNQDLYAMNVANQGIAVLTSSKDRNIFNGKPDWVYEEEIVGDEKMTWWSPDLKKMVFASIDDTDVEDYQFSFYVKSIDEIASSFDERDLNQYPVQAFLKYPKPGTNNPKVSLRVFDVDLQTVKNIEGLADEDVGEDFILSDATWIEDAMLLKLTDRTSTVLVKKLYLPKDENVKFVSKQDTSEYNGWVEKALPIVTIQQDTVKYLEKVVLDNLVQLAVFDLADSETYSKLLGPIHYESAFAYDANGKTVYGMWGTNNEVSFGLVSIEDGLKKTISGNGKFLAYFSPDGNFVELYYDGPSEPWQKLINVADFGEEVDFDNYEPVNEVKSLSHTLAITNVPTRVQSKIKVGHGKEAVELNLIEIFPPNFDPNQKHPLLVNAYGGPGSTYVDAGFLIGFHEIVSSELNAVVLIIDPRGTGSDDWGLKQWAYKKLGYWEPRDLTSIVKDYIKINKYVDDERTAIWGWSYGGFTTLKTLEFDGGQVFKYGMAVAPVTNWMFYDSVYTERYMKSPKTNENYQKISEISNFKKFLDVQRFLIMHGTADDNVHIQNTLWLVDHFDTEGVENYDMHFFPDSDHSIYYHNANTIVYDKLLKWLQKAFKGAYD</sequence>
<evidence type="ECO:0000259" key="9">
    <source>
        <dbReference type="Pfam" id="PF00326"/>
    </source>
</evidence>
<dbReference type="InterPro" id="IPR002469">
    <property type="entry name" value="Peptidase_S9B_N"/>
</dbReference>
<keyword evidence="8" id="KW-0812">Transmembrane</keyword>
<evidence type="ECO:0000313" key="11">
    <source>
        <dbReference type="EMBL" id="SGZ55965.1"/>
    </source>
</evidence>
<keyword evidence="6" id="KW-0325">Glycoprotein</keyword>
<keyword evidence="4" id="KW-0378">Hydrolase</keyword>
<keyword evidence="2" id="KW-0031">Aminopeptidase</keyword>
<keyword evidence="3" id="KW-0645">Protease</keyword>
<dbReference type="GO" id="GO:0004177">
    <property type="term" value="F:aminopeptidase activity"/>
    <property type="evidence" value="ECO:0007669"/>
    <property type="project" value="UniProtKB-KW"/>
</dbReference>
<organism evidence="11 12">
    <name type="scientific">Sungouiella intermedia</name>
    <dbReference type="NCBI Taxonomy" id="45354"/>
    <lineage>
        <taxon>Eukaryota</taxon>
        <taxon>Fungi</taxon>
        <taxon>Dikarya</taxon>
        <taxon>Ascomycota</taxon>
        <taxon>Saccharomycotina</taxon>
        <taxon>Pichiomycetes</taxon>
        <taxon>Metschnikowiaceae</taxon>
        <taxon>Sungouiella</taxon>
    </lineage>
</organism>
<dbReference type="InterPro" id="IPR001375">
    <property type="entry name" value="Peptidase_S9_cat"/>
</dbReference>
<evidence type="ECO:0000256" key="3">
    <source>
        <dbReference type="ARBA" id="ARBA00022670"/>
    </source>
</evidence>
<dbReference type="OrthoDB" id="16520at2759"/>
<feature type="domain" description="Peptidase S9 prolyl oligopeptidase catalytic" evidence="9">
    <location>
        <begin position="686"/>
        <end position="884"/>
    </location>
</feature>